<dbReference type="PROSITE" id="PS51925">
    <property type="entry name" value="SWIB_MDM2"/>
    <property type="match status" value="2"/>
</dbReference>
<name>A0ABD0UU41_DENTH</name>
<dbReference type="InterPro" id="IPR014876">
    <property type="entry name" value="DEK_C"/>
</dbReference>
<dbReference type="Gene3D" id="1.10.245.10">
    <property type="entry name" value="SWIB/MDM2 domain"/>
    <property type="match status" value="2"/>
</dbReference>
<dbReference type="SUPFAM" id="SSF47592">
    <property type="entry name" value="SWIB/MDM2 domain"/>
    <property type="match status" value="2"/>
</dbReference>
<feature type="domain" description="DM2" evidence="2">
    <location>
        <begin position="164"/>
        <end position="241"/>
    </location>
</feature>
<comment type="caution">
    <text evidence="4">The sequence shown here is derived from an EMBL/GenBank/DDBJ whole genome shotgun (WGS) entry which is preliminary data.</text>
</comment>
<protein>
    <recommendedName>
        <fullName evidence="6">SWIB complex BAF60b domain-containing protein</fullName>
    </recommendedName>
</protein>
<dbReference type="SMART" id="SM00151">
    <property type="entry name" value="SWIB"/>
    <property type="match status" value="2"/>
</dbReference>
<sequence length="350" mass="38214">MVSDQELASCVESLLRQGGPAAVTSVNGVVRQLEAKFGMDLSHKASFIHDQIDILFGHRFTQLRGASSAGSHHLSHIPTAASLSAHLPSHSHDPSARFAAQVSQATAAAAAAAAATAAPQEHLDHQKYMPPPVAAHAPPPPQTSARVPKESVPAAPKRRGGPGGLSKVCGVSPELQVIVGEPTMARTEIVKQLWAYIRRNNLQDPNNKRKIICNEELRLVFETDCTDMFKMNKLLAKHIITLEPSKEPVSDSKRLKRSDKEVGVSLEIEASQYPVVISDALAEFFGMGEREILQSEAFNRVSDYIKAKHLEDSMNNMILCDNKLQKLFGCESLFTSDLSEMLAQHLFKQS</sequence>
<dbReference type="AlphaFoldDB" id="A0ABD0UU41"/>
<feature type="compositionally biased region" description="Pro residues" evidence="1">
    <location>
        <begin position="129"/>
        <end position="142"/>
    </location>
</feature>
<feature type="domain" description="DM2" evidence="2">
    <location>
        <begin position="270"/>
        <end position="348"/>
    </location>
</feature>
<dbReference type="Pfam" id="PF08766">
    <property type="entry name" value="DEK_C"/>
    <property type="match status" value="1"/>
</dbReference>
<dbReference type="InterPro" id="IPR003121">
    <property type="entry name" value="SWIB_MDM2_domain"/>
</dbReference>
<evidence type="ECO:0008006" key="6">
    <source>
        <dbReference type="Google" id="ProtNLM"/>
    </source>
</evidence>
<dbReference type="Pfam" id="PF02201">
    <property type="entry name" value="SWIB"/>
    <property type="match status" value="2"/>
</dbReference>
<reference evidence="4 5" key="1">
    <citation type="journal article" date="2024" name="Plant Biotechnol. J.">
        <title>Dendrobium thyrsiflorum genome and its molecular insights into genes involved in important horticultural traits.</title>
        <authorList>
            <person name="Chen B."/>
            <person name="Wang J.Y."/>
            <person name="Zheng P.J."/>
            <person name="Li K.L."/>
            <person name="Liang Y.M."/>
            <person name="Chen X.F."/>
            <person name="Zhang C."/>
            <person name="Zhao X."/>
            <person name="He X."/>
            <person name="Zhang G.Q."/>
            <person name="Liu Z.J."/>
            <person name="Xu Q."/>
        </authorList>
    </citation>
    <scope>NUCLEOTIDE SEQUENCE [LARGE SCALE GENOMIC DNA]</scope>
    <source>
        <strain evidence="4">GZMU011</strain>
    </source>
</reference>
<evidence type="ECO:0000313" key="4">
    <source>
        <dbReference type="EMBL" id="KAL0916074.1"/>
    </source>
</evidence>
<dbReference type="PROSITE" id="PS51998">
    <property type="entry name" value="DEK_C"/>
    <property type="match status" value="1"/>
</dbReference>
<evidence type="ECO:0000256" key="1">
    <source>
        <dbReference type="SAM" id="MobiDB-lite"/>
    </source>
</evidence>
<organism evidence="4 5">
    <name type="scientific">Dendrobium thyrsiflorum</name>
    <name type="common">Pinecone-like raceme dendrobium</name>
    <name type="synonym">Orchid</name>
    <dbReference type="NCBI Taxonomy" id="117978"/>
    <lineage>
        <taxon>Eukaryota</taxon>
        <taxon>Viridiplantae</taxon>
        <taxon>Streptophyta</taxon>
        <taxon>Embryophyta</taxon>
        <taxon>Tracheophyta</taxon>
        <taxon>Spermatophyta</taxon>
        <taxon>Magnoliopsida</taxon>
        <taxon>Liliopsida</taxon>
        <taxon>Asparagales</taxon>
        <taxon>Orchidaceae</taxon>
        <taxon>Epidendroideae</taxon>
        <taxon>Malaxideae</taxon>
        <taxon>Dendrobiinae</taxon>
        <taxon>Dendrobium</taxon>
    </lineage>
</organism>
<dbReference type="InterPro" id="IPR019835">
    <property type="entry name" value="SWIB_domain"/>
</dbReference>
<feature type="domain" description="DEK-C" evidence="3">
    <location>
        <begin position="1"/>
        <end position="57"/>
    </location>
</feature>
<feature type="region of interest" description="Disordered" evidence="1">
    <location>
        <begin position="128"/>
        <end position="167"/>
    </location>
</feature>
<accession>A0ABD0UU41</accession>
<dbReference type="InterPro" id="IPR036885">
    <property type="entry name" value="SWIB_MDM2_dom_sf"/>
</dbReference>
<dbReference type="EMBL" id="JANQDX010000011">
    <property type="protein sequence ID" value="KAL0916074.1"/>
    <property type="molecule type" value="Genomic_DNA"/>
</dbReference>
<dbReference type="CDD" id="cd10568">
    <property type="entry name" value="SWIB_like"/>
    <property type="match status" value="1"/>
</dbReference>
<dbReference type="CDD" id="cd10567">
    <property type="entry name" value="SWIB-MDM2_like"/>
    <property type="match status" value="1"/>
</dbReference>
<dbReference type="PANTHER" id="PTHR13844">
    <property type="entry name" value="SWI/SNF-RELATED MATRIX-ASSOCIATED ACTIN-DEPENDENT REGULATOR OF CHROMATIN SUBFAMILY D"/>
    <property type="match status" value="1"/>
</dbReference>
<evidence type="ECO:0000313" key="5">
    <source>
        <dbReference type="Proteomes" id="UP001552299"/>
    </source>
</evidence>
<proteinExistence type="predicted"/>
<keyword evidence="5" id="KW-1185">Reference proteome</keyword>
<evidence type="ECO:0000259" key="3">
    <source>
        <dbReference type="PROSITE" id="PS51998"/>
    </source>
</evidence>
<evidence type="ECO:0000259" key="2">
    <source>
        <dbReference type="PROSITE" id="PS51925"/>
    </source>
</evidence>
<dbReference type="Proteomes" id="UP001552299">
    <property type="component" value="Unassembled WGS sequence"/>
</dbReference>
<gene>
    <name evidence="4" type="ORF">M5K25_013556</name>
</gene>